<dbReference type="EMBL" id="CP063845">
    <property type="protein sequence ID" value="UFP96972.1"/>
    <property type="molecule type" value="Genomic_DNA"/>
</dbReference>
<dbReference type="Proteomes" id="UP001054846">
    <property type="component" value="Chromosome"/>
</dbReference>
<sequence>MKASQAKPVASAPAAAVAEAEPAKAQFLGNTIAAEPVAQAAQPKQDTRTAELDELATSGSIIFSPGKQQPCIDNPRFNPDNDESGPRASEPYSDSTPYAGTPAVVSGVACR</sequence>
<reference evidence="2 3" key="1">
    <citation type="journal article" date="2021" name="Genome Biol. Evol.">
        <title>Complete Genome Sequencing of a Novel Gloeobacter Species from a Waterfall Cave in Mexico.</title>
        <authorList>
            <person name="Saw J.H."/>
            <person name="Cardona T."/>
            <person name="Montejano G."/>
        </authorList>
    </citation>
    <scope>NUCLEOTIDE SEQUENCE [LARGE SCALE GENOMIC DNA]</scope>
    <source>
        <strain evidence="2">MG652769</strain>
    </source>
</reference>
<evidence type="ECO:0000256" key="1">
    <source>
        <dbReference type="SAM" id="MobiDB-lite"/>
    </source>
</evidence>
<evidence type="ECO:0000313" key="3">
    <source>
        <dbReference type="Proteomes" id="UP001054846"/>
    </source>
</evidence>
<keyword evidence="3" id="KW-1185">Reference proteome</keyword>
<feature type="region of interest" description="Disordered" evidence="1">
    <location>
        <begin position="58"/>
        <end position="103"/>
    </location>
</feature>
<protein>
    <submittedName>
        <fullName evidence="2">Uncharacterized protein</fullName>
    </submittedName>
</protein>
<proteinExistence type="predicted"/>
<gene>
    <name evidence="2" type="ORF">ISF26_11665</name>
</gene>
<evidence type="ECO:0000313" key="2">
    <source>
        <dbReference type="EMBL" id="UFP96972.1"/>
    </source>
</evidence>
<name>A0ABY3PTL7_9CYAN</name>
<accession>A0ABY3PTL7</accession>
<organism evidence="2 3">
    <name type="scientific">Gloeobacter morelensis MG652769</name>
    <dbReference type="NCBI Taxonomy" id="2781736"/>
    <lineage>
        <taxon>Bacteria</taxon>
        <taxon>Bacillati</taxon>
        <taxon>Cyanobacteriota</taxon>
        <taxon>Cyanophyceae</taxon>
        <taxon>Gloeobacterales</taxon>
        <taxon>Gloeobacteraceae</taxon>
        <taxon>Gloeobacter</taxon>
        <taxon>Gloeobacter morelensis</taxon>
    </lineage>
</organism>